<reference evidence="2" key="1">
    <citation type="submission" date="2023-08" db="EMBL/GenBank/DDBJ databases">
        <authorList>
            <person name="Alioto T."/>
            <person name="Alioto T."/>
            <person name="Gomez Garrido J."/>
        </authorList>
    </citation>
    <scope>NUCLEOTIDE SEQUENCE</scope>
</reference>
<feature type="compositionally biased region" description="Gly residues" evidence="1">
    <location>
        <begin position="37"/>
        <end position="49"/>
    </location>
</feature>
<keyword evidence="3" id="KW-1185">Reference proteome</keyword>
<dbReference type="EMBL" id="OX597839">
    <property type="protein sequence ID" value="CAI9741570.1"/>
    <property type="molecule type" value="Genomic_DNA"/>
</dbReference>
<dbReference type="AlphaFoldDB" id="A0AA36BWD6"/>
<evidence type="ECO:0000313" key="2">
    <source>
        <dbReference type="EMBL" id="CAI9741570.1"/>
    </source>
</evidence>
<accession>A0AA36BWD6</accession>
<protein>
    <submittedName>
        <fullName evidence="2">Uncharacterized protein</fullName>
    </submittedName>
</protein>
<organism evidence="2 3">
    <name type="scientific">Octopus vulgaris</name>
    <name type="common">Common octopus</name>
    <dbReference type="NCBI Taxonomy" id="6645"/>
    <lineage>
        <taxon>Eukaryota</taxon>
        <taxon>Metazoa</taxon>
        <taxon>Spiralia</taxon>
        <taxon>Lophotrochozoa</taxon>
        <taxon>Mollusca</taxon>
        <taxon>Cephalopoda</taxon>
        <taxon>Coleoidea</taxon>
        <taxon>Octopodiformes</taxon>
        <taxon>Octopoda</taxon>
        <taxon>Incirrata</taxon>
        <taxon>Octopodidae</taxon>
        <taxon>Octopus</taxon>
    </lineage>
</organism>
<sequence>MMTTTDLQWKNSPRVVEGKEIVERHGGGGDGSSSRAGGEGGSGSGGGDVSVGNNWSWLRQCLSFFIPSTDCVIDSFTS</sequence>
<feature type="compositionally biased region" description="Polar residues" evidence="1">
    <location>
        <begin position="1"/>
        <end position="11"/>
    </location>
</feature>
<evidence type="ECO:0000256" key="1">
    <source>
        <dbReference type="SAM" id="MobiDB-lite"/>
    </source>
</evidence>
<evidence type="ECO:0000313" key="3">
    <source>
        <dbReference type="Proteomes" id="UP001162480"/>
    </source>
</evidence>
<feature type="region of interest" description="Disordered" evidence="1">
    <location>
        <begin position="1"/>
        <end position="49"/>
    </location>
</feature>
<feature type="compositionally biased region" description="Basic and acidic residues" evidence="1">
    <location>
        <begin position="16"/>
        <end position="27"/>
    </location>
</feature>
<dbReference type="Proteomes" id="UP001162480">
    <property type="component" value="Chromosome 26"/>
</dbReference>
<proteinExistence type="predicted"/>
<name>A0AA36BWD6_OCTVU</name>
<gene>
    <name evidence="2" type="ORF">OCTVUL_1B000987</name>
</gene>